<dbReference type="PANTHER" id="PTHR13370:SF3">
    <property type="entry name" value="TRNA (GUANINE(10)-N2)-METHYLTRANSFERASE HOMOLOG"/>
    <property type="match status" value="1"/>
</dbReference>
<feature type="domain" description="DNA methylase N-4/N-6" evidence="9">
    <location>
        <begin position="46"/>
        <end position="289"/>
    </location>
</feature>
<dbReference type="GO" id="GO:0008170">
    <property type="term" value="F:N-methyltransferase activity"/>
    <property type="evidence" value="ECO:0007669"/>
    <property type="project" value="InterPro"/>
</dbReference>
<dbReference type="Gene3D" id="3.40.50.150">
    <property type="entry name" value="Vaccinia Virus protein VP39"/>
    <property type="match status" value="1"/>
</dbReference>
<protein>
    <recommendedName>
        <fullName evidence="8">Type II methyltransferase</fullName>
        <ecNumber evidence="8">2.1.1.113</ecNumber>
    </recommendedName>
    <alternativeName>
        <fullName evidence="8">N-4 cytosine-specific methyltransferase</fullName>
    </alternativeName>
</protein>
<keyword evidence="4 8" id="KW-0949">S-adenosyl-L-methionine</keyword>
<evidence type="ECO:0000256" key="4">
    <source>
        <dbReference type="ARBA" id="ARBA00022691"/>
    </source>
</evidence>
<dbReference type="GO" id="GO:0009307">
    <property type="term" value="P:DNA restriction-modification system"/>
    <property type="evidence" value="ECO:0007669"/>
    <property type="project" value="UniProtKB-KW"/>
</dbReference>
<dbReference type="SUPFAM" id="SSF53335">
    <property type="entry name" value="S-adenosyl-L-methionine-dependent methyltransferases"/>
    <property type="match status" value="1"/>
</dbReference>
<dbReference type="EMBL" id="KF900491">
    <property type="protein sequence ID" value="AIE96875.1"/>
    <property type="molecule type" value="Genomic_DNA"/>
</dbReference>
<evidence type="ECO:0000256" key="1">
    <source>
        <dbReference type="ARBA" id="ARBA00010203"/>
    </source>
</evidence>
<dbReference type="GO" id="GO:0003677">
    <property type="term" value="F:DNA binding"/>
    <property type="evidence" value="ECO:0007669"/>
    <property type="project" value="UniProtKB-KW"/>
</dbReference>
<name>A0A075FYL3_9EURY</name>
<dbReference type="GO" id="GO:0009007">
    <property type="term" value="F:site-specific DNA-methyltransferase (adenine-specific) activity"/>
    <property type="evidence" value="ECO:0007669"/>
    <property type="project" value="TreeGrafter"/>
</dbReference>
<dbReference type="InterPro" id="IPR017985">
    <property type="entry name" value="MeTrfase_CN4_CS"/>
</dbReference>
<keyword evidence="5 8" id="KW-0680">Restriction system</keyword>
<accession>A0A075FYL3</accession>
<dbReference type="GO" id="GO:0032259">
    <property type="term" value="P:methylation"/>
    <property type="evidence" value="ECO:0007669"/>
    <property type="project" value="UniProtKB-KW"/>
</dbReference>
<dbReference type="PRINTS" id="PR00508">
    <property type="entry name" value="S21N4MTFRASE"/>
</dbReference>
<evidence type="ECO:0000259" key="9">
    <source>
        <dbReference type="Pfam" id="PF01555"/>
    </source>
</evidence>
<dbReference type="GO" id="GO:0015667">
    <property type="term" value="F:site-specific DNA-methyltransferase (cytosine-N4-specific) activity"/>
    <property type="evidence" value="ECO:0007669"/>
    <property type="project" value="UniProtKB-EC"/>
</dbReference>
<dbReference type="GO" id="GO:0005737">
    <property type="term" value="C:cytoplasm"/>
    <property type="evidence" value="ECO:0007669"/>
    <property type="project" value="TreeGrafter"/>
</dbReference>
<gene>
    <name evidence="10" type="primary">yhdJ</name>
</gene>
<dbReference type="EC" id="2.1.1.113" evidence="8"/>
<evidence type="ECO:0000256" key="7">
    <source>
        <dbReference type="ARBA" id="ARBA00049120"/>
    </source>
</evidence>
<comment type="similarity">
    <text evidence="1">Belongs to the N(4)/N(6)-methyltransferase family. N(4) subfamily.</text>
</comment>
<organism evidence="10">
    <name type="scientific">uncultured marine group II/III euryarchaeote AD1000_88_C03</name>
    <dbReference type="NCBI Taxonomy" id="1457820"/>
    <lineage>
        <taxon>Archaea</taxon>
        <taxon>Methanobacteriati</taxon>
        <taxon>Methanobacteriota</taxon>
        <taxon>environmental samples</taxon>
    </lineage>
</organism>
<dbReference type="PROSITE" id="PS00093">
    <property type="entry name" value="N4_MTASE"/>
    <property type="match status" value="1"/>
</dbReference>
<dbReference type="Pfam" id="PF01555">
    <property type="entry name" value="N6_N4_Mtase"/>
    <property type="match status" value="1"/>
</dbReference>
<keyword evidence="2 8" id="KW-0489">Methyltransferase</keyword>
<keyword evidence="6" id="KW-0238">DNA-binding</keyword>
<dbReference type="InterPro" id="IPR001091">
    <property type="entry name" value="RM_Methyltransferase"/>
</dbReference>
<dbReference type="InterPro" id="IPR002941">
    <property type="entry name" value="DNA_methylase_N4/N6"/>
</dbReference>
<dbReference type="REBASE" id="97829">
    <property type="entry name" value="M.Ueu88C0ORFAP"/>
</dbReference>
<proteinExistence type="inferred from homology"/>
<keyword evidence="3 10" id="KW-0808">Transferase</keyword>
<evidence type="ECO:0000256" key="8">
    <source>
        <dbReference type="RuleBase" id="RU362026"/>
    </source>
</evidence>
<dbReference type="InterPro" id="IPR029063">
    <property type="entry name" value="SAM-dependent_MTases_sf"/>
</dbReference>
<dbReference type="PANTHER" id="PTHR13370">
    <property type="entry name" value="RNA METHYLASE-RELATED"/>
    <property type="match status" value="1"/>
</dbReference>
<evidence type="ECO:0000256" key="5">
    <source>
        <dbReference type="ARBA" id="ARBA00022747"/>
    </source>
</evidence>
<evidence type="ECO:0000256" key="6">
    <source>
        <dbReference type="ARBA" id="ARBA00023125"/>
    </source>
</evidence>
<comment type="catalytic activity">
    <reaction evidence="7 8">
        <text>a 2'-deoxycytidine in DNA + S-adenosyl-L-methionine = an N(4)-methyl-2'-deoxycytidine in DNA + S-adenosyl-L-homocysteine + H(+)</text>
        <dbReference type="Rhea" id="RHEA:16857"/>
        <dbReference type="Rhea" id="RHEA-COMP:11369"/>
        <dbReference type="Rhea" id="RHEA-COMP:13674"/>
        <dbReference type="ChEBI" id="CHEBI:15378"/>
        <dbReference type="ChEBI" id="CHEBI:57856"/>
        <dbReference type="ChEBI" id="CHEBI:59789"/>
        <dbReference type="ChEBI" id="CHEBI:85452"/>
        <dbReference type="ChEBI" id="CHEBI:137933"/>
        <dbReference type="EC" id="2.1.1.113"/>
    </reaction>
</comment>
<evidence type="ECO:0000256" key="2">
    <source>
        <dbReference type="ARBA" id="ARBA00022603"/>
    </source>
</evidence>
<evidence type="ECO:0000256" key="3">
    <source>
        <dbReference type="ARBA" id="ARBA00022679"/>
    </source>
</evidence>
<dbReference type="AlphaFoldDB" id="A0A075FYL3"/>
<sequence length="301" mass="34312">MFLYRESILPTVKLSWCSESIVEHDAIALLQGDVIERLSVIPDSSINLIVTSPPYGIGKEYEQDTDLDDPAAYSAWCRLWINHCHRILTSNGTLILNVGTKPFPGRAKQVPIPYLLWDALSDFFLIQEIVWHYGAGGAGKRYFSQRNEKFLWLVKDQNDYIFNLDAIRDKNVKYPNQKKNGKLRCNPDGKNPSDVWKGLEDESLADNPTDFWEEKKVTSGKNRSSKERARHPAQFPEAIIERCIRGFSNEGDLVLDPFVGSGTTAVVCLRNGRRCVGIDLHRDYLENAVERLMRVTTLPLR</sequence>
<reference evidence="10" key="1">
    <citation type="journal article" date="2014" name="Genome Biol. Evol.">
        <title>Pangenome evidence for extensive interdomain horizontal transfer affecting lineage core and shell genes in uncultured planktonic thaumarchaeota and euryarchaeota.</title>
        <authorList>
            <person name="Deschamps P."/>
            <person name="Zivanovic Y."/>
            <person name="Moreira D."/>
            <person name="Rodriguez-Valera F."/>
            <person name="Lopez-Garcia P."/>
        </authorList>
    </citation>
    <scope>NUCLEOTIDE SEQUENCE</scope>
</reference>
<evidence type="ECO:0000313" key="10">
    <source>
        <dbReference type="EMBL" id="AIE96875.1"/>
    </source>
</evidence>